<proteinExistence type="predicted"/>
<evidence type="ECO:0000313" key="3">
    <source>
        <dbReference type="Proteomes" id="UP000307217"/>
    </source>
</evidence>
<accession>A0A5S3V9P3</accession>
<dbReference type="RefSeq" id="WP_138591698.1">
    <property type="nucleotide sequence ID" value="NZ_PNBX01000038.1"/>
</dbReference>
<evidence type="ECO:0000256" key="1">
    <source>
        <dbReference type="SAM" id="SignalP"/>
    </source>
</evidence>
<evidence type="ECO:0008006" key="4">
    <source>
        <dbReference type="Google" id="ProtNLM"/>
    </source>
</evidence>
<evidence type="ECO:0000313" key="2">
    <source>
        <dbReference type="EMBL" id="TMO68419.1"/>
    </source>
</evidence>
<sequence length="122" mass="14339">MSPINYPFSLKLLSIPLVFSLAGCHHAPTQFGEIEKLYDFDHQVHYRQVQYNDNKFAIRIIADNYEAFNRQSVFLLRHSRHLCNHLVPQLTIKNGIQRFEKLPTEPRPYQPDLYAEIKCIAP</sequence>
<comment type="caution">
    <text evidence="2">The sequence shown here is derived from an EMBL/GenBank/DDBJ whole genome shotgun (WGS) entry which is preliminary data.</text>
</comment>
<gene>
    <name evidence="2" type="ORF">CWC19_09705</name>
</gene>
<feature type="chain" id="PRO_5024457484" description="Lipoprotein" evidence="1">
    <location>
        <begin position="28"/>
        <end position="122"/>
    </location>
</feature>
<organism evidence="2 3">
    <name type="scientific">Pseudoalteromonas aurantia</name>
    <dbReference type="NCBI Taxonomy" id="43654"/>
    <lineage>
        <taxon>Bacteria</taxon>
        <taxon>Pseudomonadati</taxon>
        <taxon>Pseudomonadota</taxon>
        <taxon>Gammaproteobacteria</taxon>
        <taxon>Alteromonadales</taxon>
        <taxon>Pseudoalteromonadaceae</taxon>
        <taxon>Pseudoalteromonas</taxon>
    </lineage>
</organism>
<keyword evidence="1" id="KW-0732">Signal</keyword>
<dbReference type="EMBL" id="PNBX01000038">
    <property type="protein sequence ID" value="TMO68419.1"/>
    <property type="molecule type" value="Genomic_DNA"/>
</dbReference>
<protein>
    <recommendedName>
        <fullName evidence="4">Lipoprotein</fullName>
    </recommendedName>
</protein>
<reference evidence="2 3" key="1">
    <citation type="submission" date="2018-01" db="EMBL/GenBank/DDBJ databases">
        <authorList>
            <person name="Paulsen S."/>
            <person name="Gram L.K."/>
        </authorList>
    </citation>
    <scope>NUCLEOTIDE SEQUENCE [LARGE SCALE GENOMIC DNA]</scope>
    <source>
        <strain evidence="2 3">S3790</strain>
    </source>
</reference>
<dbReference type="Proteomes" id="UP000307217">
    <property type="component" value="Unassembled WGS sequence"/>
</dbReference>
<name>A0A5S3V9P3_9GAMM</name>
<feature type="signal peptide" evidence="1">
    <location>
        <begin position="1"/>
        <end position="27"/>
    </location>
</feature>
<dbReference type="OrthoDB" id="6227752at2"/>
<dbReference type="AlphaFoldDB" id="A0A5S3V9P3"/>
<reference evidence="3" key="2">
    <citation type="submission" date="2019-06" db="EMBL/GenBank/DDBJ databases">
        <title>Co-occurence of chitin degradation, pigmentation and bioactivity in marine Pseudoalteromonas.</title>
        <authorList>
            <person name="Sonnenschein E.C."/>
            <person name="Bech P.K."/>
        </authorList>
    </citation>
    <scope>NUCLEOTIDE SEQUENCE [LARGE SCALE GENOMIC DNA]</scope>
    <source>
        <strain evidence="3">S3790</strain>
    </source>
</reference>